<dbReference type="EMBL" id="VLTO01000011">
    <property type="protein sequence ID" value="KAA0175920.1"/>
    <property type="molecule type" value="Genomic_DNA"/>
</dbReference>
<evidence type="ECO:0000313" key="2">
    <source>
        <dbReference type="Proteomes" id="UP000322899"/>
    </source>
</evidence>
<dbReference type="SUPFAM" id="SSF53335">
    <property type="entry name" value="S-adenosyl-L-methionine-dependent methyltransferases"/>
    <property type="match status" value="1"/>
</dbReference>
<dbReference type="Proteomes" id="UP000322899">
    <property type="component" value="Unassembled WGS sequence"/>
</dbReference>
<organism evidence="1 2">
    <name type="scientific">Cafeteria roenbergensis</name>
    <name type="common">Marine flagellate</name>
    <dbReference type="NCBI Taxonomy" id="33653"/>
    <lineage>
        <taxon>Eukaryota</taxon>
        <taxon>Sar</taxon>
        <taxon>Stramenopiles</taxon>
        <taxon>Bigyra</taxon>
        <taxon>Opalozoa</taxon>
        <taxon>Bicosoecida</taxon>
        <taxon>Cafeteriaceae</taxon>
        <taxon>Cafeteria</taxon>
    </lineage>
</organism>
<comment type="caution">
    <text evidence="1">The sequence shown here is derived from an EMBL/GenBank/DDBJ whole genome shotgun (WGS) entry which is preliminary data.</text>
</comment>
<evidence type="ECO:0008006" key="3">
    <source>
        <dbReference type="Google" id="ProtNLM"/>
    </source>
</evidence>
<dbReference type="InterPro" id="IPR029063">
    <property type="entry name" value="SAM-dependent_MTases_sf"/>
</dbReference>
<sequence length="199" mass="20624">MARCLIHEMASKGFSAAVVDAYRSGRPEYSAAMLGAAASLLAQGVGKERQPRPLRVVDVGAGTGKCLKAMAASLSAAEAGPLELHAVEPTGLASGITDAVPELPASNVHACDATALPFSSGSVDVHLRAWDTVPQTEDEIVSNFCSISVVAAAPAVDRDAVAEALRACIAQSAHVEEEGGLRLYAMPFIRDVFVAEPLR</sequence>
<dbReference type="AlphaFoldDB" id="A0A5A8EJ23"/>
<accession>A0A5A8EJ23</accession>
<proteinExistence type="predicted"/>
<evidence type="ECO:0000313" key="1">
    <source>
        <dbReference type="EMBL" id="KAA0175920.1"/>
    </source>
</evidence>
<gene>
    <name evidence="1" type="ORF">FNF27_02641</name>
</gene>
<reference evidence="1 2" key="1">
    <citation type="submission" date="2019-07" db="EMBL/GenBank/DDBJ databases">
        <title>Genomes of Cafeteria roenbergensis.</title>
        <authorList>
            <person name="Fischer M.G."/>
            <person name="Hackl T."/>
            <person name="Roman M."/>
        </authorList>
    </citation>
    <scope>NUCLEOTIDE SEQUENCE [LARGE SCALE GENOMIC DNA]</scope>
    <source>
        <strain evidence="1 2">E4-10P</strain>
    </source>
</reference>
<dbReference type="Gene3D" id="3.40.50.150">
    <property type="entry name" value="Vaccinia Virus protein VP39"/>
    <property type="match status" value="1"/>
</dbReference>
<protein>
    <recommendedName>
        <fullName evidence="3">Methyltransferase domain-containing protein</fullName>
    </recommendedName>
</protein>
<name>A0A5A8EJ23_CAFRO</name>